<keyword evidence="4" id="KW-1185">Reference proteome</keyword>
<dbReference type="Proteomes" id="UP000008068">
    <property type="component" value="Unassembled WGS sequence"/>
</dbReference>
<feature type="transmembrane region" description="Helical" evidence="2">
    <location>
        <begin position="37"/>
        <end position="61"/>
    </location>
</feature>
<sequence length="787" mass="90861">MSFWYLSLNCSLYGMTLYLLAFHFIYRYMAVCRPHQLVWFTYPYFIVFVGIFLFVTLDWWLTAVYFAGEDVEVGEYIRENMFQTFNLNPSDYTYAASLFYRRNFQTNQEYASIPDFLFVLNLVFIITSGFAIITYCWFKLRRVFLKSPLHFRYQSRRTLEMQHQLFRSLVAQTFFPIFLLFAPAGALLGFPMLKFEPGPVEAILLSLIATQPIIDSVVPMYFIKDYRNAIRKMFVKASQPEVSTTSPGNRSSEPSSSQTTNSKTKSKDDTRLKHTPSEVTINDERMFSNLEELMTYIGSSFPHYRHTVLPIYIVYFFIYFFSRFLYETRKMIVPEVMNNNGTHEDFYSKCYDNSEDDLIKVSEKADILKSHVPRGEITLVTNMFFMFALTTVSPRKLVLTCLGVTSFAYFVMAHFKSQMQMSMHISQIFTEVFSVVIAVTVAESVPKFHRMPALILLELVRVSSQTFITIFIRLPSDIESVQMTYCLEVFGFLTLVLAFVVYYTFHDSLHNLLARSKSDRMQDRVTAIFDKADIHLAPDAVIDQIAFENFENNHNAIEVLVKTLKTFKLIQEVLVCGLISGACLAVNAFVEAETNKHAEVMFFEKSLIPGTTYTISSILLIIISFLMPKKRVLPVIILIPILFVVTSVIYLIPHASSFKTYDKCSQHYIVKKDIFPIYLFIGVLTSALTDMIRFLVKMHLIEVMPALIRSPVVAVLQFVQYSFDGNVRYLYSNESIGGEAILVLISIIAMLVLLIRPRKKNDMNVFFSEYTNIDKQRVIPPAPVIMN</sequence>
<feature type="transmembrane region" description="Helical" evidence="2">
    <location>
        <begin position="307"/>
        <end position="326"/>
    </location>
</feature>
<evidence type="ECO:0000313" key="3">
    <source>
        <dbReference type="EMBL" id="EGT49195.1"/>
    </source>
</evidence>
<evidence type="ECO:0000256" key="2">
    <source>
        <dbReference type="SAM" id="Phobius"/>
    </source>
</evidence>
<feature type="region of interest" description="Disordered" evidence="1">
    <location>
        <begin position="241"/>
        <end position="275"/>
    </location>
</feature>
<proteinExistence type="predicted"/>
<feature type="transmembrane region" description="Helical" evidence="2">
    <location>
        <begin position="635"/>
        <end position="655"/>
    </location>
</feature>
<dbReference type="SUPFAM" id="SSF103473">
    <property type="entry name" value="MFS general substrate transporter"/>
    <property type="match status" value="1"/>
</dbReference>
<organism evidence="4">
    <name type="scientific">Caenorhabditis brenneri</name>
    <name type="common">Nematode worm</name>
    <dbReference type="NCBI Taxonomy" id="135651"/>
    <lineage>
        <taxon>Eukaryota</taxon>
        <taxon>Metazoa</taxon>
        <taxon>Ecdysozoa</taxon>
        <taxon>Nematoda</taxon>
        <taxon>Chromadorea</taxon>
        <taxon>Rhabditida</taxon>
        <taxon>Rhabditina</taxon>
        <taxon>Rhabditomorpha</taxon>
        <taxon>Rhabditoidea</taxon>
        <taxon>Rhabditidae</taxon>
        <taxon>Peloderinae</taxon>
        <taxon>Caenorhabditis</taxon>
    </lineage>
</organism>
<evidence type="ECO:0000313" key="4">
    <source>
        <dbReference type="Proteomes" id="UP000008068"/>
    </source>
</evidence>
<dbReference type="SUPFAM" id="SSF81321">
    <property type="entry name" value="Family A G protein-coupled receptor-like"/>
    <property type="match status" value="1"/>
</dbReference>
<feature type="transmembrane region" description="Helical" evidence="2">
    <location>
        <begin position="735"/>
        <end position="755"/>
    </location>
</feature>
<feature type="transmembrane region" description="Helical" evidence="2">
    <location>
        <begin position="397"/>
        <end position="415"/>
    </location>
</feature>
<dbReference type="EMBL" id="GL379825">
    <property type="protein sequence ID" value="EGT49195.1"/>
    <property type="molecule type" value="Genomic_DNA"/>
</dbReference>
<feature type="transmembrane region" description="Helical" evidence="2">
    <location>
        <begin position="482"/>
        <end position="505"/>
    </location>
</feature>
<dbReference type="AlphaFoldDB" id="G0N0Q6"/>
<feature type="transmembrane region" description="Helical" evidence="2">
    <location>
        <begin position="421"/>
        <end position="442"/>
    </location>
</feature>
<dbReference type="STRING" id="135651.G0N0Q6"/>
<dbReference type="InterPro" id="IPR036259">
    <property type="entry name" value="MFS_trans_sf"/>
</dbReference>
<feature type="transmembrane region" description="Helical" evidence="2">
    <location>
        <begin position="703"/>
        <end position="723"/>
    </location>
</feature>
<feature type="transmembrane region" description="Helical" evidence="2">
    <location>
        <begin position="202"/>
        <end position="223"/>
    </location>
</feature>
<keyword evidence="2" id="KW-0472">Membrane</keyword>
<evidence type="ECO:0000256" key="1">
    <source>
        <dbReference type="SAM" id="MobiDB-lite"/>
    </source>
</evidence>
<feature type="transmembrane region" description="Helical" evidence="2">
    <location>
        <begin position="569"/>
        <end position="590"/>
    </location>
</feature>
<name>G0N0Q6_CAEBE</name>
<accession>G0N0Q6</accession>
<dbReference type="Pfam" id="PF10326">
    <property type="entry name" value="7TM_GPCR_Str"/>
    <property type="match status" value="1"/>
</dbReference>
<dbReference type="OrthoDB" id="5815769at2759"/>
<dbReference type="InterPro" id="IPR019428">
    <property type="entry name" value="7TM_GPCR_serpentine_rcpt_Str"/>
</dbReference>
<keyword evidence="2" id="KW-1133">Transmembrane helix</keyword>
<keyword evidence="2" id="KW-0812">Transmembrane</keyword>
<dbReference type="GO" id="GO:0038022">
    <property type="term" value="F:G protein-coupled olfactory receptor activity"/>
    <property type="evidence" value="ECO:0007669"/>
    <property type="project" value="TreeGrafter"/>
</dbReference>
<dbReference type="InParanoid" id="G0N0Q6"/>
<feature type="transmembrane region" description="Helical" evidence="2">
    <location>
        <begin position="165"/>
        <end position="190"/>
    </location>
</feature>
<feature type="compositionally biased region" description="Low complexity" evidence="1">
    <location>
        <begin position="246"/>
        <end position="263"/>
    </location>
</feature>
<feature type="transmembrane region" description="Helical" evidence="2">
    <location>
        <begin position="116"/>
        <end position="138"/>
    </location>
</feature>
<feature type="transmembrane region" description="Helical" evidence="2">
    <location>
        <begin position="610"/>
        <end position="628"/>
    </location>
</feature>
<feature type="compositionally biased region" description="Basic and acidic residues" evidence="1">
    <location>
        <begin position="265"/>
        <end position="275"/>
    </location>
</feature>
<feature type="transmembrane region" description="Helical" evidence="2">
    <location>
        <begin position="675"/>
        <end position="696"/>
    </location>
</feature>
<dbReference type="GO" id="GO:0042048">
    <property type="term" value="P:olfactory behavior"/>
    <property type="evidence" value="ECO:0007669"/>
    <property type="project" value="TreeGrafter"/>
</dbReference>
<dbReference type="PANTHER" id="PTHR22943:SF113">
    <property type="entry name" value="SEVEN TM RECEPTOR"/>
    <property type="match status" value="1"/>
</dbReference>
<gene>
    <name evidence="3" type="ORF">CAEBREN_30376</name>
</gene>
<reference evidence="4" key="1">
    <citation type="submission" date="2011-07" db="EMBL/GenBank/DDBJ databases">
        <authorList>
            <consortium name="Caenorhabditis brenneri Sequencing and Analysis Consortium"/>
            <person name="Wilson R.K."/>
        </authorList>
    </citation>
    <scope>NUCLEOTIDE SEQUENCE [LARGE SCALE GENOMIC DNA]</scope>
    <source>
        <strain evidence="4">PB2801</strain>
    </source>
</reference>
<dbReference type="GO" id="GO:0005886">
    <property type="term" value="C:plasma membrane"/>
    <property type="evidence" value="ECO:0007669"/>
    <property type="project" value="TreeGrafter"/>
</dbReference>
<dbReference type="eggNOG" id="ENOG502TKKH">
    <property type="taxonomic scope" value="Eukaryota"/>
</dbReference>
<dbReference type="HOGENOM" id="CLU_019758_0_0_1"/>
<protein>
    <submittedName>
        <fullName evidence="3">Uncharacterized protein</fullName>
    </submittedName>
</protein>
<feature type="transmembrane region" description="Helical" evidence="2">
    <location>
        <begin position="6"/>
        <end position="25"/>
    </location>
</feature>
<dbReference type="PANTHER" id="PTHR22943">
    <property type="entry name" value="7-TRANSMEMBRANE DOMAIN RECEPTOR C.ELEGANS"/>
    <property type="match status" value="1"/>
</dbReference>
<dbReference type="FunCoup" id="G0N0Q6">
    <property type="interactions" value="1900"/>
</dbReference>